<keyword evidence="1" id="KW-1133">Transmembrane helix</keyword>
<accession>B0C476</accession>
<feature type="transmembrane region" description="Helical" evidence="1">
    <location>
        <begin position="61"/>
        <end position="88"/>
    </location>
</feature>
<reference evidence="2 3" key="1">
    <citation type="journal article" date="2008" name="Proc. Natl. Acad. Sci. U.S.A.">
        <title>Niche adaptation and genome expansion in the chlorophyll d-producing cyanobacterium Acaryochloris marina.</title>
        <authorList>
            <person name="Swingley W.D."/>
            <person name="Chen M."/>
            <person name="Cheung P.C."/>
            <person name="Conrad A.L."/>
            <person name="Dejesa L.C."/>
            <person name="Hao J."/>
            <person name="Honchak B.M."/>
            <person name="Karbach L.E."/>
            <person name="Kurdoglu A."/>
            <person name="Lahiri S."/>
            <person name="Mastrian S.D."/>
            <person name="Miyashita H."/>
            <person name="Page L."/>
            <person name="Ramakrishna P."/>
            <person name="Satoh S."/>
            <person name="Sattley W.M."/>
            <person name="Shimada Y."/>
            <person name="Taylor H.L."/>
            <person name="Tomo T."/>
            <person name="Tsuchiya T."/>
            <person name="Wang Z.T."/>
            <person name="Raymond J."/>
            <person name="Mimuro M."/>
            <person name="Blankenship R.E."/>
            <person name="Touchman J.W."/>
        </authorList>
    </citation>
    <scope>NUCLEOTIDE SEQUENCE [LARGE SCALE GENOMIC DNA]</scope>
    <source>
        <strain evidence="3">MBIC 11017</strain>
    </source>
</reference>
<dbReference type="Gene3D" id="1.20.1280.290">
    <property type="match status" value="1"/>
</dbReference>
<protein>
    <submittedName>
        <fullName evidence="2">Uncharacterized protein</fullName>
    </submittedName>
</protein>
<feature type="transmembrane region" description="Helical" evidence="1">
    <location>
        <begin position="6"/>
        <end position="29"/>
    </location>
</feature>
<name>B0C476_ACAM1</name>
<proteinExistence type="predicted"/>
<dbReference type="RefSeq" id="WP_010468883.1">
    <property type="nucleotide sequence ID" value="NC_009925.1"/>
</dbReference>
<feature type="transmembrane region" description="Helical" evidence="1">
    <location>
        <begin position="36"/>
        <end position="55"/>
    </location>
</feature>
<dbReference type="KEGG" id="amr:AM1_2459"/>
<evidence type="ECO:0000313" key="2">
    <source>
        <dbReference type="EMBL" id="ABW27467.1"/>
    </source>
</evidence>
<keyword evidence="1" id="KW-0472">Membrane</keyword>
<evidence type="ECO:0000313" key="3">
    <source>
        <dbReference type="Proteomes" id="UP000000268"/>
    </source>
</evidence>
<dbReference type="eggNOG" id="ENOG5033GTQ">
    <property type="taxonomic scope" value="Bacteria"/>
</dbReference>
<keyword evidence="3" id="KW-1185">Reference proteome</keyword>
<dbReference type="HOGENOM" id="CLU_183491_0_0_3"/>
<dbReference type="EMBL" id="CP000828">
    <property type="protein sequence ID" value="ABW27467.1"/>
    <property type="molecule type" value="Genomic_DNA"/>
</dbReference>
<gene>
    <name evidence="2" type="ordered locus">AM1_2459</name>
</gene>
<dbReference type="STRING" id="329726.AM1_2459"/>
<keyword evidence="1" id="KW-0812">Transmembrane</keyword>
<organism evidence="2 3">
    <name type="scientific">Acaryochloris marina (strain MBIC 11017)</name>
    <dbReference type="NCBI Taxonomy" id="329726"/>
    <lineage>
        <taxon>Bacteria</taxon>
        <taxon>Bacillati</taxon>
        <taxon>Cyanobacteriota</taxon>
        <taxon>Cyanophyceae</taxon>
        <taxon>Acaryochloridales</taxon>
        <taxon>Acaryochloridaceae</taxon>
        <taxon>Acaryochloris</taxon>
    </lineage>
</organism>
<dbReference type="AlphaFoldDB" id="B0C476"/>
<dbReference type="OrthoDB" id="573129at2"/>
<dbReference type="Proteomes" id="UP000000268">
    <property type="component" value="Chromosome"/>
</dbReference>
<evidence type="ECO:0000256" key="1">
    <source>
        <dbReference type="SAM" id="Phobius"/>
    </source>
</evidence>
<sequence length="96" mass="10196">MSPTLIKLAGWLPAVIIPAATIIQLATIFKDRSTQGVSWLTWFLFGVANIGLYIYTEKYSALQSIVGLLGSAALDFLIAGLALASFGVSEDSTQST</sequence>